<evidence type="ECO:0000313" key="3">
    <source>
        <dbReference type="Proteomes" id="UP000243308"/>
    </source>
</evidence>
<protein>
    <submittedName>
        <fullName evidence="2">Uncharacterized protein</fullName>
    </submittedName>
</protein>
<reference evidence="2 3" key="1">
    <citation type="submission" date="2011-02" db="EMBL/GenBank/DDBJ databases">
        <title>The Genome Sequence of Mortierella verticillata NRRL 6337.</title>
        <authorList>
            <consortium name="The Broad Institute Genome Sequencing Platform"/>
            <person name="Russ C."/>
            <person name="Cuomo C."/>
            <person name="Burger G."/>
            <person name="Gray M.W."/>
            <person name="Holland P.W.H."/>
            <person name="King N."/>
            <person name="Lang F.B.F."/>
            <person name="Roger A.J."/>
            <person name="Ruiz-Trillo I."/>
            <person name="Young S.K."/>
            <person name="Zeng Q."/>
            <person name="Gargeya S."/>
            <person name="Alvarado L."/>
            <person name="Berlin A."/>
            <person name="Chapman S.B."/>
            <person name="Chen Z."/>
            <person name="Freedman E."/>
            <person name="Gellesch M."/>
            <person name="Goldberg J."/>
            <person name="Griggs A."/>
            <person name="Gujja S."/>
            <person name="Heilman E."/>
            <person name="Heiman D."/>
            <person name="Howarth C."/>
            <person name="Mehta T."/>
            <person name="Neiman D."/>
            <person name="Pearson M."/>
            <person name="Roberts A."/>
            <person name="Saif S."/>
            <person name="Shea T."/>
            <person name="Shenoy N."/>
            <person name="Sisk P."/>
            <person name="Stolte C."/>
            <person name="Sykes S."/>
            <person name="White J."/>
            <person name="Yandava C."/>
            <person name="Haas B."/>
            <person name="Nusbaum C."/>
            <person name="Birren B."/>
        </authorList>
    </citation>
    <scope>NUCLEOTIDE SEQUENCE [LARGE SCALE GENOMIC DNA]</scope>
    <source>
        <strain evidence="2 3">NRRL 6337</strain>
    </source>
</reference>
<proteinExistence type="predicted"/>
<name>A0A086TMB8_9FUNG</name>
<dbReference type="EMBL" id="KN042429">
    <property type="protein sequence ID" value="KFH63095.1"/>
    <property type="molecule type" value="Genomic_DNA"/>
</dbReference>
<keyword evidence="1" id="KW-0732">Signal</keyword>
<accession>A0A086TMB8</accession>
<dbReference type="AlphaFoldDB" id="A0A086TMB8"/>
<sequence length="116" mass="12836">MKFVTAIIAAAIAAVTSAQSTWDFPAEGPCVAACTAAVGKSVFPLYDDVNSEGPFFFASLSFNYDTDISSSLYPIREVFRNGNDICMLGCPETEQEAYRESYFQKFVWYHNNKSSV</sequence>
<feature type="signal peptide" evidence="1">
    <location>
        <begin position="1"/>
        <end position="18"/>
    </location>
</feature>
<evidence type="ECO:0000256" key="1">
    <source>
        <dbReference type="SAM" id="SignalP"/>
    </source>
</evidence>
<keyword evidence="3" id="KW-1185">Reference proteome</keyword>
<dbReference type="OrthoDB" id="10329272at2759"/>
<evidence type="ECO:0000313" key="2">
    <source>
        <dbReference type="EMBL" id="KFH63095.1"/>
    </source>
</evidence>
<gene>
    <name evidence="2" type="ORF">MVEG_11132</name>
</gene>
<feature type="chain" id="PRO_5001816078" evidence="1">
    <location>
        <begin position="19"/>
        <end position="116"/>
    </location>
</feature>
<organism evidence="2 3">
    <name type="scientific">Podila verticillata NRRL 6337</name>
    <dbReference type="NCBI Taxonomy" id="1069443"/>
    <lineage>
        <taxon>Eukaryota</taxon>
        <taxon>Fungi</taxon>
        <taxon>Fungi incertae sedis</taxon>
        <taxon>Mucoromycota</taxon>
        <taxon>Mortierellomycotina</taxon>
        <taxon>Mortierellomycetes</taxon>
        <taxon>Mortierellales</taxon>
        <taxon>Mortierellaceae</taxon>
        <taxon>Podila</taxon>
    </lineage>
</organism>
<dbReference type="Proteomes" id="UP000243308">
    <property type="component" value="Unassembled WGS sequence"/>
</dbReference>